<organism evidence="5 6">
    <name type="scientific">Cryptosporangium japonicum</name>
    <dbReference type="NCBI Taxonomy" id="80872"/>
    <lineage>
        <taxon>Bacteria</taxon>
        <taxon>Bacillati</taxon>
        <taxon>Actinomycetota</taxon>
        <taxon>Actinomycetes</taxon>
        <taxon>Cryptosporangiales</taxon>
        <taxon>Cryptosporangiaceae</taxon>
        <taxon>Cryptosporangium</taxon>
    </lineage>
</organism>
<name>A0ABP3E667_9ACTN</name>
<dbReference type="PANTHER" id="PTHR16305:SF35">
    <property type="entry name" value="TRANSCRIPTIONAL ACTIVATOR DOMAIN"/>
    <property type="match status" value="1"/>
</dbReference>
<dbReference type="RefSeq" id="WP_344650738.1">
    <property type="nucleotide sequence ID" value="NZ_BAAAGX010000016.1"/>
</dbReference>
<dbReference type="Proteomes" id="UP001500967">
    <property type="component" value="Unassembled WGS sequence"/>
</dbReference>
<evidence type="ECO:0000256" key="1">
    <source>
        <dbReference type="ARBA" id="ARBA00022741"/>
    </source>
</evidence>
<comment type="caution">
    <text evidence="5">The sequence shown here is derived from an EMBL/GenBank/DDBJ whole genome shotgun (WGS) entry which is preliminary data.</text>
</comment>
<dbReference type="SUPFAM" id="SSF52540">
    <property type="entry name" value="P-loop containing nucleoside triphosphate hydrolases"/>
    <property type="match status" value="1"/>
</dbReference>
<dbReference type="Pfam" id="PF00196">
    <property type="entry name" value="GerE"/>
    <property type="match status" value="1"/>
</dbReference>
<proteinExistence type="predicted"/>
<dbReference type="SUPFAM" id="SSF48452">
    <property type="entry name" value="TPR-like"/>
    <property type="match status" value="1"/>
</dbReference>
<sequence>MGNATIVGRAGELDVLRHAVDDVTAGIGSRLIVGGDPGIGKTCLLRAATDHAGGRGVAVAARIAFESDRALPWLTLGAALRGCAPSGEAFGWLREEPRSSYALLGRLTESLEEFVAGQPLVVAIDDAQWMDESSAVAIRELVPALESAPVCWLFGHRPVPGETPGQLLVSWLRQTGATTLALAPLADHDVAELCADRLGHPVDHTVLALAAGFRGVPLLVEQLVRALRATGQVVVTDGVAGVVGNQLPASFVAVVDQLLAGLSPDTGRLVRNGAVFARPFGVDAVASLLDLPVARTIPRVEEATAAGVLVDGAGGLTFSHDLLRRAVYAGLSPAVRPSLHRRAAAVLRAEGAPPAEVAGHLLRAGPSGAARAGTLLRRAAAEVAGAAPSTAADLILRALEVRRPGDAGRDRLVAEAVELLAAAGRIGEAQELARTVSGGGLPPTTRAVLRLGLAEAAAHAGLDDTAVHHAGRGLVDTGDDPEPSDVDQRSRGADGPAGIRAKLLAVRAHGLVHRGDLAAADEAGRLADEAGRGAGTTEASASGLSARRLVALAEGRLTDAHRYALAATEVTGSGAHPRIGLADTLRALGRHRDADRELRQAWEDAERRGTTRAAPRWHHVAARLHLAQGRVDDAAAEADAGLTVAGRSGAGRLTVPLLGMLARLAVARDDPDAAGRHLEQLRARRADGTSAAPEDADWSEAVVLAARGDPAAALAAVRGLVDRLPDRPALFVHDPTSAVALVRIALEAGDRVRARGVVRAAGRLAARNPRVPSIAAAAAHAEGVLRRDLTTLRRAVERYRPTGQWLALATALEDAGATADRATATAWFEEALTITTTCGARAHQRRLEQRLRGRPTRVPAGTGPELRRLSPKEFAVALLVADGLTNHQVGSRLHISSHTVDSHLRNIFRKLEIRSRVDLTRLVAGGNGVDPVIT</sequence>
<feature type="region of interest" description="Disordered" evidence="3">
    <location>
        <begin position="471"/>
        <end position="495"/>
    </location>
</feature>
<evidence type="ECO:0000259" key="4">
    <source>
        <dbReference type="PROSITE" id="PS50043"/>
    </source>
</evidence>
<evidence type="ECO:0000313" key="6">
    <source>
        <dbReference type="Proteomes" id="UP001500967"/>
    </source>
</evidence>
<dbReference type="InterPro" id="IPR041664">
    <property type="entry name" value="AAA_16"/>
</dbReference>
<dbReference type="Gene3D" id="1.25.40.10">
    <property type="entry name" value="Tetratricopeptide repeat domain"/>
    <property type="match status" value="1"/>
</dbReference>
<keyword evidence="6" id="KW-1185">Reference proteome</keyword>
<dbReference type="InterPro" id="IPR000792">
    <property type="entry name" value="Tscrpt_reg_LuxR_C"/>
</dbReference>
<gene>
    <name evidence="5" type="ORF">GCM10009539_43800</name>
</gene>
<dbReference type="PROSITE" id="PS50043">
    <property type="entry name" value="HTH_LUXR_2"/>
    <property type="match status" value="1"/>
</dbReference>
<dbReference type="Gene3D" id="1.10.10.10">
    <property type="entry name" value="Winged helix-like DNA-binding domain superfamily/Winged helix DNA-binding domain"/>
    <property type="match status" value="1"/>
</dbReference>
<dbReference type="Pfam" id="PF13191">
    <property type="entry name" value="AAA_16"/>
    <property type="match status" value="1"/>
</dbReference>
<dbReference type="PANTHER" id="PTHR16305">
    <property type="entry name" value="TESTICULAR SOLUBLE ADENYLYL CYCLASE"/>
    <property type="match status" value="1"/>
</dbReference>
<protein>
    <recommendedName>
        <fullName evidence="4">HTH luxR-type domain-containing protein</fullName>
    </recommendedName>
</protein>
<dbReference type="InterPro" id="IPR027417">
    <property type="entry name" value="P-loop_NTPase"/>
</dbReference>
<keyword evidence="1" id="KW-0547">Nucleotide-binding</keyword>
<dbReference type="SMART" id="SM00421">
    <property type="entry name" value="HTH_LUXR"/>
    <property type="match status" value="1"/>
</dbReference>
<evidence type="ECO:0000256" key="2">
    <source>
        <dbReference type="ARBA" id="ARBA00022840"/>
    </source>
</evidence>
<dbReference type="PRINTS" id="PR00038">
    <property type="entry name" value="HTHLUXR"/>
</dbReference>
<dbReference type="InterPro" id="IPR036388">
    <property type="entry name" value="WH-like_DNA-bd_sf"/>
</dbReference>
<dbReference type="PROSITE" id="PS00622">
    <property type="entry name" value="HTH_LUXR_1"/>
    <property type="match status" value="1"/>
</dbReference>
<dbReference type="CDD" id="cd06170">
    <property type="entry name" value="LuxR_C_like"/>
    <property type="match status" value="1"/>
</dbReference>
<dbReference type="SUPFAM" id="SSF46894">
    <property type="entry name" value="C-terminal effector domain of the bipartite response regulators"/>
    <property type="match status" value="1"/>
</dbReference>
<accession>A0ABP3E667</accession>
<dbReference type="InterPro" id="IPR016032">
    <property type="entry name" value="Sig_transdc_resp-reg_C-effctor"/>
</dbReference>
<keyword evidence="2" id="KW-0067">ATP-binding</keyword>
<evidence type="ECO:0000313" key="5">
    <source>
        <dbReference type="EMBL" id="GAA0253848.1"/>
    </source>
</evidence>
<feature type="domain" description="HTH luxR-type" evidence="4">
    <location>
        <begin position="862"/>
        <end position="927"/>
    </location>
</feature>
<reference evidence="6" key="1">
    <citation type="journal article" date="2019" name="Int. J. Syst. Evol. Microbiol.">
        <title>The Global Catalogue of Microorganisms (GCM) 10K type strain sequencing project: providing services to taxonomists for standard genome sequencing and annotation.</title>
        <authorList>
            <consortium name="The Broad Institute Genomics Platform"/>
            <consortium name="The Broad Institute Genome Sequencing Center for Infectious Disease"/>
            <person name="Wu L."/>
            <person name="Ma J."/>
        </authorList>
    </citation>
    <scope>NUCLEOTIDE SEQUENCE [LARGE SCALE GENOMIC DNA]</scope>
    <source>
        <strain evidence="6">JCM 10425</strain>
    </source>
</reference>
<evidence type="ECO:0000256" key="3">
    <source>
        <dbReference type="SAM" id="MobiDB-lite"/>
    </source>
</evidence>
<dbReference type="InterPro" id="IPR011990">
    <property type="entry name" value="TPR-like_helical_dom_sf"/>
</dbReference>
<dbReference type="EMBL" id="BAAAGX010000016">
    <property type="protein sequence ID" value="GAA0253848.1"/>
    <property type="molecule type" value="Genomic_DNA"/>
</dbReference>